<dbReference type="PATRIC" id="fig|1246995.3.peg.3834"/>
<evidence type="ECO:0008006" key="3">
    <source>
        <dbReference type="Google" id="ProtNLM"/>
    </source>
</evidence>
<organism evidence="1 2">
    <name type="scientific">Actinoplanes friuliensis DSM 7358</name>
    <dbReference type="NCBI Taxonomy" id="1246995"/>
    <lineage>
        <taxon>Bacteria</taxon>
        <taxon>Bacillati</taxon>
        <taxon>Actinomycetota</taxon>
        <taxon>Actinomycetes</taxon>
        <taxon>Micromonosporales</taxon>
        <taxon>Micromonosporaceae</taxon>
        <taxon>Actinoplanes</taxon>
    </lineage>
</organism>
<dbReference type="STRING" id="1246995.AFR_18875"/>
<dbReference type="Proteomes" id="UP000017746">
    <property type="component" value="Chromosome"/>
</dbReference>
<gene>
    <name evidence="1" type="ORF">AFR_18875</name>
</gene>
<protein>
    <recommendedName>
        <fullName evidence="3">Secreted protein</fullName>
    </recommendedName>
</protein>
<name>U5VYX2_9ACTN</name>
<dbReference type="HOGENOM" id="CLU_016093_0_0_11"/>
<keyword evidence="2" id="KW-1185">Reference proteome</keyword>
<evidence type="ECO:0000313" key="1">
    <source>
        <dbReference type="EMBL" id="AGZ42049.1"/>
    </source>
</evidence>
<reference evidence="1 2" key="1">
    <citation type="journal article" date="2014" name="J. Biotechnol.">
        <title>Complete genome sequence of the actinobacterium Actinoplanes friuliensis HAG 010964, producer of the lipopeptide antibiotic friulimycin.</title>
        <authorList>
            <person name="Ruckert C."/>
            <person name="Szczepanowski R."/>
            <person name="Albersmeier A."/>
            <person name="Goesmann A."/>
            <person name="Fischer N."/>
            <person name="Steinkamper A."/>
            <person name="Puhler A."/>
            <person name="Biener R."/>
            <person name="Schwartz D."/>
            <person name="Kalinowski J."/>
        </authorList>
    </citation>
    <scope>NUCLEOTIDE SEQUENCE [LARGE SCALE GENOMIC DNA]</scope>
    <source>
        <strain evidence="1 2">DSM 7358</strain>
    </source>
</reference>
<evidence type="ECO:0000313" key="2">
    <source>
        <dbReference type="Proteomes" id="UP000017746"/>
    </source>
</evidence>
<dbReference type="OrthoDB" id="3245799at2"/>
<accession>U5VYX2</accession>
<dbReference type="AlphaFoldDB" id="U5VYX2"/>
<dbReference type="EMBL" id="CP006272">
    <property type="protein sequence ID" value="AGZ42049.1"/>
    <property type="molecule type" value="Genomic_DNA"/>
</dbReference>
<dbReference type="eggNOG" id="ENOG502Z9S7">
    <property type="taxonomic scope" value="Bacteria"/>
</dbReference>
<dbReference type="RefSeq" id="WP_023362422.1">
    <property type="nucleotide sequence ID" value="NC_022657.1"/>
</dbReference>
<sequence length="879" mass="93745">MSLDGETLDRPLRSGDAASVAALLLAATEAERTALADWVETSLKSMRREDWWKVEDTTAGAYALAIIGCLSSPTRAATLLCRRDIRDRWDRVPAAAFLELVRIRELPWLGDLAVRLAGKLTIDGAWQGGWAFVAGLLRESGTLPPATESVLRGWLNTLHDGGADLTPLLRDDPFLDALLPAVFTIDGLGSELNHGRWNKETGEWDNAPRFPAAIVDLIAEGRLARGPILDATVDRLTRGDKPGFLRAFVMLHDLLEPTVDELARHTVAYVQLLPHSGPVIAALAQRALRTLDEAGRLDAETLCEAGGLVLLRKEKNLAKAQLSILDKAAGRDPGRAGEVLETIAVAFGHPALDIQDRALALIAKHLPLLDDPGRDSRLTHLAEAATALGGDLPARAAQLFGAPEPEAAPQVVLPLPPPLPTAEMPPPITSAVELAEQLVALLHERTAVRWEHVLAGLVSLPAAGLPEVLQPVLDRYPDLFVQRYGAWQPRLVYLGEAIRSVIAPHDHGTFWPRMISMAETAGPADSPAVILVLRISELAVRITQTPVPMLVATPTHVNGSLDARVLLTRLQRAEAEGWEPWPIDFDQALLRVPRVTDPEVRAAADALTSPRGREFAAWLAAGGLPDPLSVRLEQLSGKGTRAMRSEELVARRVVAELYPDPTDRLGLETQLVALERSPNPDYSSGSAKTPDVDTMVLPHHREVIAAWSLPGLAGHADQDGRGGGELLPLLADCTGPIGPAMALALAYVFGARHQTDRTAAVDAFLALVPTDGAVAAAVGAELGDLCGDGTIKLNRVVTALTDAHRAGATAAVWEVLAAALPPLLPRAPRGLPDLLELAAQTAGALGVTAELDGLADVASGPGTTRLVKEAKRLHTVLSR</sequence>
<proteinExistence type="predicted"/>
<dbReference type="KEGG" id="afs:AFR_18875"/>